<evidence type="ECO:0000313" key="7">
    <source>
        <dbReference type="Proteomes" id="UP001209535"/>
    </source>
</evidence>
<evidence type="ECO:0000259" key="5">
    <source>
        <dbReference type="PROSITE" id="PS51935"/>
    </source>
</evidence>
<dbReference type="Pfam" id="PF00877">
    <property type="entry name" value="NLPC_P60"/>
    <property type="match status" value="1"/>
</dbReference>
<dbReference type="EMBL" id="JAOVQO010000008">
    <property type="protein sequence ID" value="MCU9848323.1"/>
    <property type="molecule type" value="Genomic_DNA"/>
</dbReference>
<dbReference type="Gene3D" id="3.90.1720.10">
    <property type="entry name" value="endopeptidase domain like (from Nostoc punctiforme)"/>
    <property type="match status" value="1"/>
</dbReference>
<evidence type="ECO:0000256" key="3">
    <source>
        <dbReference type="ARBA" id="ARBA00022801"/>
    </source>
</evidence>
<keyword evidence="3" id="KW-0378">Hydrolase</keyword>
<dbReference type="InterPro" id="IPR038765">
    <property type="entry name" value="Papain-like_cys_pep_sf"/>
</dbReference>
<accession>A0ABT2X2Y6</accession>
<keyword evidence="4" id="KW-0788">Thiol protease</keyword>
<dbReference type="PANTHER" id="PTHR47359">
    <property type="entry name" value="PEPTIDOGLYCAN DL-ENDOPEPTIDASE CWLO"/>
    <property type="match status" value="1"/>
</dbReference>
<dbReference type="InterPro" id="IPR041382">
    <property type="entry name" value="SH3_16"/>
</dbReference>
<dbReference type="InterPro" id="IPR051794">
    <property type="entry name" value="PG_Endopeptidase_C40"/>
</dbReference>
<sequence length="279" mass="29773">MSDRRLTPANGRVAHAALEGQVAADRYVSGDWARIAPPLADLLARPDGPRDRQVLMGERVLVLDRHGGFAFVQAEKDGYCGYLAEPVIGADRAATHWVSAPATHLYREPDIKRPEVASLTLGARLTVTAEHLAFLETAEGLFVPRMHLKPLGDWADDPAGVAESLTGTPYLWGGNARSGIDCSGLVQAALLACGIACPGDSDLQEAALGAPLPEDAGYRRGDLLFWKGHVAMAVSETQLIHANAFHMAVAHEGIAEAIARIARQGDGRPSTVKRLAARR</sequence>
<organism evidence="6 7">
    <name type="scientific">Albidovulum salinarum</name>
    <dbReference type="NCBI Taxonomy" id="2984153"/>
    <lineage>
        <taxon>Bacteria</taxon>
        <taxon>Pseudomonadati</taxon>
        <taxon>Pseudomonadota</taxon>
        <taxon>Alphaproteobacteria</taxon>
        <taxon>Rhodobacterales</taxon>
        <taxon>Paracoccaceae</taxon>
        <taxon>Albidovulum</taxon>
    </lineage>
</organism>
<dbReference type="InterPro" id="IPR000064">
    <property type="entry name" value="NLP_P60_dom"/>
</dbReference>
<evidence type="ECO:0000256" key="1">
    <source>
        <dbReference type="ARBA" id="ARBA00007074"/>
    </source>
</evidence>
<dbReference type="RefSeq" id="WP_263335511.1">
    <property type="nucleotide sequence ID" value="NZ_JAOVQO010000008.1"/>
</dbReference>
<comment type="similarity">
    <text evidence="1">Belongs to the peptidase C40 family.</text>
</comment>
<keyword evidence="7" id="KW-1185">Reference proteome</keyword>
<feature type="domain" description="NlpC/P60" evidence="5">
    <location>
        <begin position="152"/>
        <end position="276"/>
    </location>
</feature>
<dbReference type="SUPFAM" id="SSF54001">
    <property type="entry name" value="Cysteine proteinases"/>
    <property type="match status" value="1"/>
</dbReference>
<dbReference type="PANTHER" id="PTHR47359:SF3">
    <property type="entry name" value="NLP_P60 DOMAIN-CONTAINING PROTEIN-RELATED"/>
    <property type="match status" value="1"/>
</dbReference>
<evidence type="ECO:0000313" key="6">
    <source>
        <dbReference type="EMBL" id="MCU9848323.1"/>
    </source>
</evidence>
<comment type="caution">
    <text evidence="6">The sequence shown here is derived from an EMBL/GenBank/DDBJ whole genome shotgun (WGS) entry which is preliminary data.</text>
</comment>
<name>A0ABT2X2Y6_9RHOB</name>
<evidence type="ECO:0000256" key="2">
    <source>
        <dbReference type="ARBA" id="ARBA00022670"/>
    </source>
</evidence>
<reference evidence="6 7" key="1">
    <citation type="submission" date="2022-10" db="EMBL/GenBank/DDBJ databases">
        <title>Defluviimonas sp. nov., isolated from ocean surface sediments.</title>
        <authorList>
            <person name="He W."/>
            <person name="Wang L."/>
            <person name="Zhang D.-F."/>
        </authorList>
    </citation>
    <scope>NUCLEOTIDE SEQUENCE [LARGE SCALE GENOMIC DNA]</scope>
    <source>
        <strain evidence="6 7">WL0024</strain>
    </source>
</reference>
<proteinExistence type="inferred from homology"/>
<evidence type="ECO:0000256" key="4">
    <source>
        <dbReference type="ARBA" id="ARBA00022807"/>
    </source>
</evidence>
<protein>
    <submittedName>
        <fullName evidence="6">C40 family peptidase</fullName>
    </submittedName>
</protein>
<dbReference type="PROSITE" id="PS51935">
    <property type="entry name" value="NLPC_P60"/>
    <property type="match status" value="1"/>
</dbReference>
<dbReference type="Pfam" id="PF18348">
    <property type="entry name" value="SH3_16"/>
    <property type="match status" value="1"/>
</dbReference>
<gene>
    <name evidence="6" type="ORF">OEZ60_09910</name>
</gene>
<keyword evidence="2" id="KW-0645">Protease</keyword>
<dbReference type="Proteomes" id="UP001209535">
    <property type="component" value="Unassembled WGS sequence"/>
</dbReference>